<keyword evidence="2 7" id="KW-0813">Transport</keyword>
<keyword evidence="4 7" id="KW-0812">Transmembrane</keyword>
<feature type="transmembrane region" description="Helical" evidence="7">
    <location>
        <begin position="148"/>
        <end position="174"/>
    </location>
</feature>
<evidence type="ECO:0000313" key="9">
    <source>
        <dbReference type="EMBL" id="RZT00403.1"/>
    </source>
</evidence>
<comment type="caution">
    <text evidence="9">The sequence shown here is derived from an EMBL/GenBank/DDBJ whole genome shotgun (WGS) entry which is preliminary data.</text>
</comment>
<feature type="domain" description="ABC transmembrane type-1" evidence="8">
    <location>
        <begin position="77"/>
        <end position="274"/>
    </location>
</feature>
<reference evidence="9 10" key="1">
    <citation type="submission" date="2019-02" db="EMBL/GenBank/DDBJ databases">
        <title>Genomic Encyclopedia of Type Strains, Phase IV (KMG-IV): sequencing the most valuable type-strain genomes for metagenomic binning, comparative biology and taxonomic classification.</title>
        <authorList>
            <person name="Goeker M."/>
        </authorList>
    </citation>
    <scope>NUCLEOTIDE SEQUENCE [LARGE SCALE GENOMIC DNA]</scope>
    <source>
        <strain evidence="9 10">DSM 29486</strain>
    </source>
</reference>
<dbReference type="EMBL" id="SGXF01000003">
    <property type="protein sequence ID" value="RZT00403.1"/>
    <property type="molecule type" value="Genomic_DNA"/>
</dbReference>
<dbReference type="InterPro" id="IPR035906">
    <property type="entry name" value="MetI-like_sf"/>
</dbReference>
<protein>
    <submittedName>
        <fullName evidence="9">Raffinose/stachyose/melibiose transport system permease protein</fullName>
    </submittedName>
</protein>
<dbReference type="AlphaFoldDB" id="A0A4Q7PMY3"/>
<evidence type="ECO:0000256" key="2">
    <source>
        <dbReference type="ARBA" id="ARBA00022448"/>
    </source>
</evidence>
<gene>
    <name evidence="9" type="ORF">EV209_1710</name>
</gene>
<keyword evidence="3" id="KW-1003">Cell membrane</keyword>
<evidence type="ECO:0000256" key="3">
    <source>
        <dbReference type="ARBA" id="ARBA00022475"/>
    </source>
</evidence>
<dbReference type="OrthoDB" id="42677at2"/>
<dbReference type="PANTHER" id="PTHR43744">
    <property type="entry name" value="ABC TRANSPORTER PERMEASE PROTEIN MG189-RELATED-RELATED"/>
    <property type="match status" value="1"/>
</dbReference>
<dbReference type="PROSITE" id="PS50928">
    <property type="entry name" value="ABC_TM1"/>
    <property type="match status" value="1"/>
</dbReference>
<keyword evidence="10" id="KW-1185">Reference proteome</keyword>
<feature type="transmembrane region" description="Helical" evidence="7">
    <location>
        <begin position="115"/>
        <end position="136"/>
    </location>
</feature>
<feature type="transmembrane region" description="Helical" evidence="7">
    <location>
        <begin position="12"/>
        <end position="33"/>
    </location>
</feature>
<comment type="subcellular location">
    <subcellularLocation>
        <location evidence="1 7">Cell membrane</location>
        <topology evidence="1 7">Multi-pass membrane protein</topology>
    </subcellularLocation>
</comment>
<evidence type="ECO:0000256" key="7">
    <source>
        <dbReference type="RuleBase" id="RU363032"/>
    </source>
</evidence>
<dbReference type="Pfam" id="PF00528">
    <property type="entry name" value="BPD_transp_1"/>
    <property type="match status" value="1"/>
</dbReference>
<dbReference type="Gene3D" id="1.10.3720.10">
    <property type="entry name" value="MetI-like"/>
    <property type="match status" value="1"/>
</dbReference>
<dbReference type="Proteomes" id="UP000292927">
    <property type="component" value="Unassembled WGS sequence"/>
</dbReference>
<evidence type="ECO:0000256" key="5">
    <source>
        <dbReference type="ARBA" id="ARBA00022989"/>
    </source>
</evidence>
<sequence length="289" mass="32408">MEKVKTKRRFSPWMVLVYALLSAWAVTTLYPLLWVLMNSFKLRGRIVSNSFSLPVGDLFTLDNYTKAFSKLNVWGAYRNSLVISISVVVVVILLAGLCAYALVRYQFKGKAFLQSLVIAAMMFPVFSTIIPVFRMMLSWKIVNTDSLWLSLLSTALPQIAGNLSFAIVVLSGYIRSLPIDLEEAAYLEGCSVFQIFFKVVVPLTKPSFATVGIFCFLWSYNDLFTQMFTLRNSDQWAITRLLNEISSQEGTDYGLLAAAVTIVIVPVIIIYFCLQKYIIKGMTAGAIKG</sequence>
<organism evidence="9 10">
    <name type="scientific">Cuneatibacter caecimuris</name>
    <dbReference type="NCBI Taxonomy" id="1796618"/>
    <lineage>
        <taxon>Bacteria</taxon>
        <taxon>Bacillati</taxon>
        <taxon>Bacillota</taxon>
        <taxon>Clostridia</taxon>
        <taxon>Lachnospirales</taxon>
        <taxon>Lachnospiraceae</taxon>
        <taxon>Cuneatibacter</taxon>
    </lineage>
</organism>
<keyword evidence="5 7" id="KW-1133">Transmembrane helix</keyword>
<dbReference type="GO" id="GO:0005886">
    <property type="term" value="C:plasma membrane"/>
    <property type="evidence" value="ECO:0007669"/>
    <property type="project" value="UniProtKB-SubCell"/>
</dbReference>
<accession>A0A4Q7PMY3</accession>
<evidence type="ECO:0000259" key="8">
    <source>
        <dbReference type="PROSITE" id="PS50928"/>
    </source>
</evidence>
<dbReference type="RefSeq" id="WP_130435020.1">
    <property type="nucleotide sequence ID" value="NZ_SGXF01000003.1"/>
</dbReference>
<keyword evidence="6 7" id="KW-0472">Membrane</keyword>
<dbReference type="SUPFAM" id="SSF161098">
    <property type="entry name" value="MetI-like"/>
    <property type="match status" value="1"/>
</dbReference>
<dbReference type="CDD" id="cd06261">
    <property type="entry name" value="TM_PBP2"/>
    <property type="match status" value="1"/>
</dbReference>
<name>A0A4Q7PMY3_9FIRM</name>
<comment type="similarity">
    <text evidence="7">Belongs to the binding-protein-dependent transport system permease family.</text>
</comment>
<dbReference type="GO" id="GO:0055085">
    <property type="term" value="P:transmembrane transport"/>
    <property type="evidence" value="ECO:0007669"/>
    <property type="project" value="InterPro"/>
</dbReference>
<evidence type="ECO:0000313" key="10">
    <source>
        <dbReference type="Proteomes" id="UP000292927"/>
    </source>
</evidence>
<feature type="transmembrane region" description="Helical" evidence="7">
    <location>
        <begin position="81"/>
        <end position="103"/>
    </location>
</feature>
<dbReference type="PANTHER" id="PTHR43744:SF8">
    <property type="entry name" value="SN-GLYCEROL-3-PHOSPHATE TRANSPORT SYSTEM PERMEASE PROTEIN UGPE"/>
    <property type="match status" value="1"/>
</dbReference>
<evidence type="ECO:0000256" key="1">
    <source>
        <dbReference type="ARBA" id="ARBA00004651"/>
    </source>
</evidence>
<feature type="transmembrane region" description="Helical" evidence="7">
    <location>
        <begin position="253"/>
        <end position="274"/>
    </location>
</feature>
<evidence type="ECO:0000256" key="6">
    <source>
        <dbReference type="ARBA" id="ARBA00023136"/>
    </source>
</evidence>
<evidence type="ECO:0000256" key="4">
    <source>
        <dbReference type="ARBA" id="ARBA00022692"/>
    </source>
</evidence>
<proteinExistence type="inferred from homology"/>
<dbReference type="InterPro" id="IPR000515">
    <property type="entry name" value="MetI-like"/>
</dbReference>
<feature type="transmembrane region" description="Helical" evidence="7">
    <location>
        <begin position="195"/>
        <end position="220"/>
    </location>
</feature>